<gene>
    <name evidence="2" type="ORF">GCM10011391_23360</name>
</gene>
<comment type="caution">
    <text evidence="2">The sequence shown here is derived from an EMBL/GenBank/DDBJ whole genome shotgun (WGS) entry which is preliminary data.</text>
</comment>
<dbReference type="Pfam" id="PF10006">
    <property type="entry name" value="DUF2249"/>
    <property type="match status" value="2"/>
</dbReference>
<dbReference type="Proteomes" id="UP000628775">
    <property type="component" value="Unassembled WGS sequence"/>
</dbReference>
<evidence type="ECO:0000259" key="1">
    <source>
        <dbReference type="Pfam" id="PF10006"/>
    </source>
</evidence>
<organism evidence="2 3">
    <name type="scientific">Pullulanibacillus camelliae</name>
    <dbReference type="NCBI Taxonomy" id="1707096"/>
    <lineage>
        <taxon>Bacteria</taxon>
        <taxon>Bacillati</taxon>
        <taxon>Bacillota</taxon>
        <taxon>Bacilli</taxon>
        <taxon>Bacillales</taxon>
        <taxon>Sporolactobacillaceae</taxon>
        <taxon>Pullulanibacillus</taxon>
    </lineage>
</organism>
<proteinExistence type="predicted"/>
<protein>
    <submittedName>
        <fullName evidence="2">Universal stress protein</fullName>
    </submittedName>
</protein>
<dbReference type="InterPro" id="IPR018720">
    <property type="entry name" value="DUF2249"/>
</dbReference>
<reference evidence="2" key="1">
    <citation type="journal article" date="2014" name="Int. J. Syst. Evol. Microbiol.">
        <title>Complete genome sequence of Corynebacterium casei LMG S-19264T (=DSM 44701T), isolated from a smear-ripened cheese.</title>
        <authorList>
            <consortium name="US DOE Joint Genome Institute (JGI-PGF)"/>
            <person name="Walter F."/>
            <person name="Albersmeier A."/>
            <person name="Kalinowski J."/>
            <person name="Ruckert C."/>
        </authorList>
    </citation>
    <scope>NUCLEOTIDE SEQUENCE</scope>
    <source>
        <strain evidence="2">CGMCC 1.15371</strain>
    </source>
</reference>
<reference evidence="2" key="2">
    <citation type="submission" date="2020-09" db="EMBL/GenBank/DDBJ databases">
        <authorList>
            <person name="Sun Q."/>
            <person name="Zhou Y."/>
        </authorList>
    </citation>
    <scope>NUCLEOTIDE SEQUENCE</scope>
    <source>
        <strain evidence="2">CGMCC 1.15371</strain>
    </source>
</reference>
<accession>A0A8J2YHX8</accession>
<dbReference type="EMBL" id="BMIR01000010">
    <property type="protein sequence ID" value="GGE43862.1"/>
    <property type="molecule type" value="Genomic_DNA"/>
</dbReference>
<feature type="domain" description="DUF2249" evidence="1">
    <location>
        <begin position="118"/>
        <end position="183"/>
    </location>
</feature>
<feature type="domain" description="DUF2249" evidence="1">
    <location>
        <begin position="17"/>
        <end position="84"/>
    </location>
</feature>
<name>A0A8J2YHX8_9BACL</name>
<dbReference type="InterPro" id="IPR036868">
    <property type="entry name" value="TusA-like_sf"/>
</dbReference>
<evidence type="ECO:0000313" key="3">
    <source>
        <dbReference type="Proteomes" id="UP000628775"/>
    </source>
</evidence>
<evidence type="ECO:0000313" key="2">
    <source>
        <dbReference type="EMBL" id="GGE43862.1"/>
    </source>
</evidence>
<dbReference type="AlphaFoldDB" id="A0A8J2YHX8"/>
<sequence>MAAKRGLCMENQSNIVELDVRPYLRKKIEPFKIIMATVKDLREEDTFILHATFNPKPLISVMKRKGFASSTEKVDKKHWVITFNHKSREDALVEQAAKPQANKEKRSVLNKGPQLYKLDNRGLEPPNPMIRTLNQLELCHPGDKVIIHNDRVPVFLIEELNTLGYSYIVEEQGDGSAHVIITKN</sequence>
<dbReference type="SUPFAM" id="SSF64307">
    <property type="entry name" value="SirA-like"/>
    <property type="match status" value="1"/>
</dbReference>
<keyword evidence="3" id="KW-1185">Reference proteome</keyword>